<dbReference type="Pfam" id="PF13305">
    <property type="entry name" value="TetR_C_33"/>
    <property type="match status" value="1"/>
</dbReference>
<comment type="caution">
    <text evidence="6">The sequence shown here is derived from an EMBL/GenBank/DDBJ whole genome shotgun (WGS) entry which is preliminary data.</text>
</comment>
<reference evidence="7" key="1">
    <citation type="submission" date="2018-05" db="EMBL/GenBank/DDBJ databases">
        <authorList>
            <person name="Li X."/>
        </authorList>
    </citation>
    <scope>NUCLEOTIDE SEQUENCE [LARGE SCALE GENOMIC DNA]</scope>
    <source>
        <strain evidence="7">LX32</strain>
    </source>
</reference>
<gene>
    <name evidence="6" type="ORF">DJ017_05065</name>
</gene>
<dbReference type="SUPFAM" id="SSF48498">
    <property type="entry name" value="Tetracyclin repressor-like, C-terminal domain"/>
    <property type="match status" value="1"/>
</dbReference>
<dbReference type="SUPFAM" id="SSF46689">
    <property type="entry name" value="Homeodomain-like"/>
    <property type="match status" value="1"/>
</dbReference>
<dbReference type="PRINTS" id="PR00455">
    <property type="entry name" value="HTHTETR"/>
</dbReference>
<dbReference type="GO" id="GO:0000976">
    <property type="term" value="F:transcription cis-regulatory region binding"/>
    <property type="evidence" value="ECO:0007669"/>
    <property type="project" value="TreeGrafter"/>
</dbReference>
<evidence type="ECO:0000256" key="2">
    <source>
        <dbReference type="ARBA" id="ARBA00023125"/>
    </source>
</evidence>
<evidence type="ECO:0000313" key="7">
    <source>
        <dbReference type="Proteomes" id="UP000249254"/>
    </source>
</evidence>
<dbReference type="PROSITE" id="PS50977">
    <property type="entry name" value="HTH_TETR_2"/>
    <property type="match status" value="1"/>
</dbReference>
<dbReference type="PANTHER" id="PTHR30055">
    <property type="entry name" value="HTH-TYPE TRANSCRIPTIONAL REGULATOR RUTR"/>
    <property type="match status" value="1"/>
</dbReference>
<keyword evidence="2 4" id="KW-0238">DNA-binding</keyword>
<dbReference type="AlphaFoldDB" id="A0A328AHE9"/>
<protein>
    <recommendedName>
        <fullName evidence="5">HTH tetR-type domain-containing protein</fullName>
    </recommendedName>
</protein>
<keyword evidence="3" id="KW-0804">Transcription</keyword>
<dbReference type="InterPro" id="IPR050109">
    <property type="entry name" value="HTH-type_TetR-like_transc_reg"/>
</dbReference>
<evidence type="ECO:0000259" key="5">
    <source>
        <dbReference type="PROSITE" id="PS50977"/>
    </source>
</evidence>
<sequence length="194" mass="20702">MIGMSLDERRHYHVGNLRARLIEAARAALETEGLAGLNLRALAARAGITAGSVYHHYAGKTELLGELAGSGFADLRRALEQADRAAGDGGRLRAWALTYFDFAHRQPALYGLMFDPTIAALPTVAEPREAALDNLRGLVARVAAQQERERPVEQIALAIWAAAHGAASLTISGAGGDHLMEDVITGLEALFRPA</sequence>
<name>A0A328AHE9_9CAUL</name>
<dbReference type="GO" id="GO:0003700">
    <property type="term" value="F:DNA-binding transcription factor activity"/>
    <property type="evidence" value="ECO:0007669"/>
    <property type="project" value="TreeGrafter"/>
</dbReference>
<keyword evidence="7" id="KW-1185">Reference proteome</keyword>
<keyword evidence="1" id="KW-0805">Transcription regulation</keyword>
<dbReference type="Pfam" id="PF00440">
    <property type="entry name" value="TetR_N"/>
    <property type="match status" value="1"/>
</dbReference>
<dbReference type="InterPro" id="IPR009057">
    <property type="entry name" value="Homeodomain-like_sf"/>
</dbReference>
<evidence type="ECO:0000256" key="3">
    <source>
        <dbReference type="ARBA" id="ARBA00023163"/>
    </source>
</evidence>
<dbReference type="InterPro" id="IPR001647">
    <property type="entry name" value="HTH_TetR"/>
</dbReference>
<feature type="DNA-binding region" description="H-T-H motif" evidence="4">
    <location>
        <begin position="38"/>
        <end position="57"/>
    </location>
</feature>
<feature type="domain" description="HTH tetR-type" evidence="5">
    <location>
        <begin position="15"/>
        <end position="75"/>
    </location>
</feature>
<evidence type="ECO:0000256" key="4">
    <source>
        <dbReference type="PROSITE-ProRule" id="PRU00335"/>
    </source>
</evidence>
<evidence type="ECO:0000313" key="6">
    <source>
        <dbReference type="EMBL" id="RAK53935.1"/>
    </source>
</evidence>
<dbReference type="InterPro" id="IPR036271">
    <property type="entry name" value="Tet_transcr_reg_TetR-rel_C_sf"/>
</dbReference>
<dbReference type="EMBL" id="QFYQ01000001">
    <property type="protein sequence ID" value="RAK53935.1"/>
    <property type="molecule type" value="Genomic_DNA"/>
</dbReference>
<organism evidence="6 7">
    <name type="scientific">Phenylobacterium soli</name>
    <dbReference type="NCBI Taxonomy" id="2170551"/>
    <lineage>
        <taxon>Bacteria</taxon>
        <taxon>Pseudomonadati</taxon>
        <taxon>Pseudomonadota</taxon>
        <taxon>Alphaproteobacteria</taxon>
        <taxon>Caulobacterales</taxon>
        <taxon>Caulobacteraceae</taxon>
        <taxon>Phenylobacterium</taxon>
    </lineage>
</organism>
<dbReference type="PANTHER" id="PTHR30055:SF234">
    <property type="entry name" value="HTH-TYPE TRANSCRIPTIONAL REGULATOR BETI"/>
    <property type="match status" value="1"/>
</dbReference>
<accession>A0A328AHE9</accession>
<dbReference type="InterPro" id="IPR025996">
    <property type="entry name" value="MT1864/Rv1816-like_C"/>
</dbReference>
<dbReference type="Gene3D" id="1.10.357.10">
    <property type="entry name" value="Tetracycline Repressor, domain 2"/>
    <property type="match status" value="1"/>
</dbReference>
<dbReference type="Proteomes" id="UP000249254">
    <property type="component" value="Unassembled WGS sequence"/>
</dbReference>
<evidence type="ECO:0000256" key="1">
    <source>
        <dbReference type="ARBA" id="ARBA00023015"/>
    </source>
</evidence>
<proteinExistence type="predicted"/>